<dbReference type="EMBL" id="JYDI01000044">
    <property type="protein sequence ID" value="KRY56332.1"/>
    <property type="molecule type" value="Genomic_DNA"/>
</dbReference>
<evidence type="ECO:0000313" key="1">
    <source>
        <dbReference type="EMBL" id="KRY56332.1"/>
    </source>
</evidence>
<keyword evidence="2" id="KW-1185">Reference proteome</keyword>
<comment type="caution">
    <text evidence="1">The sequence shown here is derived from an EMBL/GenBank/DDBJ whole genome shotgun (WGS) entry which is preliminary data.</text>
</comment>
<name>A0A0V1D438_TRIBR</name>
<dbReference type="Proteomes" id="UP000054653">
    <property type="component" value="Unassembled WGS sequence"/>
</dbReference>
<accession>A0A0V1D438</accession>
<sequence length="85" mass="9610">MVRVHRMKEELRSTNENIVTGVEIQGTAVALSSPDKSPLYIVLQSLNNKCFEKQVLCDKVEPSKSNCFERKSMALSTKITSFYLV</sequence>
<evidence type="ECO:0000313" key="2">
    <source>
        <dbReference type="Proteomes" id="UP000054653"/>
    </source>
</evidence>
<dbReference type="OrthoDB" id="10356402at2759"/>
<protein>
    <submittedName>
        <fullName evidence="1">Uncharacterized protein</fullName>
    </submittedName>
</protein>
<proteinExistence type="predicted"/>
<organism evidence="1 2">
    <name type="scientific">Trichinella britovi</name>
    <name type="common">Parasitic roundworm</name>
    <dbReference type="NCBI Taxonomy" id="45882"/>
    <lineage>
        <taxon>Eukaryota</taxon>
        <taxon>Metazoa</taxon>
        <taxon>Ecdysozoa</taxon>
        <taxon>Nematoda</taxon>
        <taxon>Enoplea</taxon>
        <taxon>Dorylaimia</taxon>
        <taxon>Trichinellida</taxon>
        <taxon>Trichinellidae</taxon>
        <taxon>Trichinella</taxon>
    </lineage>
</organism>
<dbReference type="AlphaFoldDB" id="A0A0V1D438"/>
<gene>
    <name evidence="1" type="ORF">T03_7228</name>
</gene>
<reference evidence="1 2" key="1">
    <citation type="submission" date="2015-01" db="EMBL/GenBank/DDBJ databases">
        <title>Evolution of Trichinella species and genotypes.</title>
        <authorList>
            <person name="Korhonen P.K."/>
            <person name="Edoardo P."/>
            <person name="Giuseppe L.R."/>
            <person name="Gasser R.B."/>
        </authorList>
    </citation>
    <scope>NUCLEOTIDE SEQUENCE [LARGE SCALE GENOMIC DNA]</scope>
    <source>
        <strain evidence="1">ISS120</strain>
    </source>
</reference>